<reference evidence="3" key="1">
    <citation type="journal article" date="2015" name="Nat. Genet.">
        <title>The genome and transcriptome of the zoonotic hookworm Ancylostoma ceylanicum identify infection-specific gene families.</title>
        <authorList>
            <person name="Schwarz E.M."/>
            <person name="Hu Y."/>
            <person name="Antoshechkin I."/>
            <person name="Miller M.M."/>
            <person name="Sternberg P.W."/>
            <person name="Aroian R.V."/>
        </authorList>
    </citation>
    <scope>NUCLEOTIDE SEQUENCE</scope>
    <source>
        <strain evidence="3">HY135</strain>
    </source>
</reference>
<keyword evidence="3" id="KW-1185">Reference proteome</keyword>
<gene>
    <name evidence="2" type="primary">Acey_s1481.g3890</name>
    <name evidence="2" type="ORF">Y032_1481g3890</name>
</gene>
<evidence type="ECO:0000313" key="2">
    <source>
        <dbReference type="EMBL" id="EYC34770.1"/>
    </source>
</evidence>
<name>A0A016W541_9BILA</name>
<accession>A0A016W541</accession>
<evidence type="ECO:0000256" key="1">
    <source>
        <dbReference type="SAM" id="MobiDB-lite"/>
    </source>
</evidence>
<evidence type="ECO:0000313" key="3">
    <source>
        <dbReference type="Proteomes" id="UP000024635"/>
    </source>
</evidence>
<feature type="region of interest" description="Disordered" evidence="1">
    <location>
        <begin position="1"/>
        <end position="22"/>
    </location>
</feature>
<sequence>MRSGGAQMHCQESSVEISSGSEENEVVLLRSLTGDQLAAFAVNIRDRTSVAQLQPWLPLFRIEQHIRNTKEL</sequence>
<proteinExistence type="predicted"/>
<dbReference type="AlphaFoldDB" id="A0A016W541"/>
<feature type="compositionally biased region" description="Low complexity" evidence="1">
    <location>
        <begin position="12"/>
        <end position="21"/>
    </location>
</feature>
<organism evidence="2 3">
    <name type="scientific">Ancylostoma ceylanicum</name>
    <dbReference type="NCBI Taxonomy" id="53326"/>
    <lineage>
        <taxon>Eukaryota</taxon>
        <taxon>Metazoa</taxon>
        <taxon>Ecdysozoa</taxon>
        <taxon>Nematoda</taxon>
        <taxon>Chromadorea</taxon>
        <taxon>Rhabditida</taxon>
        <taxon>Rhabditina</taxon>
        <taxon>Rhabditomorpha</taxon>
        <taxon>Strongyloidea</taxon>
        <taxon>Ancylostomatidae</taxon>
        <taxon>Ancylostomatinae</taxon>
        <taxon>Ancylostoma</taxon>
    </lineage>
</organism>
<comment type="caution">
    <text evidence="2">The sequence shown here is derived from an EMBL/GenBank/DDBJ whole genome shotgun (WGS) entry which is preliminary data.</text>
</comment>
<dbReference type="EMBL" id="JARK01001080">
    <property type="protein sequence ID" value="EYC34770.1"/>
    <property type="molecule type" value="Genomic_DNA"/>
</dbReference>
<protein>
    <submittedName>
        <fullName evidence="2">Uncharacterized protein</fullName>
    </submittedName>
</protein>
<dbReference type="Proteomes" id="UP000024635">
    <property type="component" value="Unassembled WGS sequence"/>
</dbReference>